<dbReference type="Proteomes" id="UP000826212">
    <property type="component" value="Chromosome"/>
</dbReference>
<evidence type="ECO:0000313" key="2">
    <source>
        <dbReference type="Proteomes" id="UP000826212"/>
    </source>
</evidence>
<organism evidence="1 2">
    <name type="scientific">Halosquirtibacter laminarini</name>
    <dbReference type="NCBI Taxonomy" id="3374600"/>
    <lineage>
        <taxon>Bacteria</taxon>
        <taxon>Pseudomonadati</taxon>
        <taxon>Bacteroidota</taxon>
        <taxon>Bacteroidia</taxon>
        <taxon>Marinilabiliales</taxon>
        <taxon>Prolixibacteraceae</taxon>
        <taxon>Halosquirtibacter</taxon>
    </lineage>
</organism>
<protein>
    <submittedName>
        <fullName evidence="1">Amidohydrolase family protein</fullName>
    </submittedName>
</protein>
<reference evidence="1" key="1">
    <citation type="submission" date="2021-08" db="EMBL/GenBank/DDBJ databases">
        <title>Novel anaerobic bacterium isolated from sea squirt in East Sea, Republic of Korea.</title>
        <authorList>
            <person name="Nguyen T.H."/>
            <person name="Li Z."/>
            <person name="Lee Y.-J."/>
            <person name="Ko J."/>
            <person name="Kim S.-G."/>
        </authorList>
    </citation>
    <scope>NUCLEOTIDE SEQUENCE</scope>
    <source>
        <strain evidence="1">KCTC 25031</strain>
    </source>
</reference>
<gene>
    <name evidence="1" type="ORF">K4L44_01545</name>
</gene>
<name>A0AC61NG49_9BACT</name>
<dbReference type="EMBL" id="CP081303">
    <property type="protein sequence ID" value="QZE14583.1"/>
    <property type="molecule type" value="Genomic_DNA"/>
</dbReference>
<proteinExistence type="predicted"/>
<accession>A0AC61NG49</accession>
<keyword evidence="2" id="KW-1185">Reference proteome</keyword>
<sequence>MKISKIDSHQHFWKYSTVSHSWISDEMSTLKKDYLPEDLKVCLKGIDFDGCVAVQADQSEEETEFLIELANDNPFIKGVVGWIDFRADDIESRLKYFKQFPIVKGFRHVVQDELDDEFLLGEKFMRGISLLAKYGFTYDILILAKHLKVANEFVTHFPTCPFVIDHIAKPDIKSQNIKEWRDDIFEISKHENVLCKLSGMVTEADWKDWTDVQILPYVDTILEAFGWERVMIGSDWPVCTLAGSYQKVMNVVMNRIESLPEEQQEAILGGNAMNFYNLNND</sequence>
<evidence type="ECO:0000313" key="1">
    <source>
        <dbReference type="EMBL" id="QZE14583.1"/>
    </source>
</evidence>